<feature type="transmembrane region" description="Helical" evidence="6">
    <location>
        <begin position="34"/>
        <end position="54"/>
    </location>
</feature>
<evidence type="ECO:0000256" key="2">
    <source>
        <dbReference type="ARBA" id="ARBA00022692"/>
    </source>
</evidence>
<dbReference type="PANTHER" id="PTHR33048">
    <property type="entry name" value="PTH11-LIKE INTEGRAL MEMBRANE PROTEIN (AFU_ORTHOLOGUE AFUA_5G11245)"/>
    <property type="match status" value="1"/>
</dbReference>
<sequence>MYLLSRQDGSGGAGGAPGGAPMLPPPVNLPADPTAAVIAITVIMFIIVVLKVGYRAFVVKHPQWDDLAAGLGALLTVAMTAVIVSVFNEAGLKHRALVSPIVVGAPQFTNRLFVYTLLSAVPNGFAKLAILSLLATVFPRIARPITAYFVYFGMAVVVLFYSILVIYTGVKCGPKNGVSCSVPLQVNLAKASTTVNLILDVYIMIISVWNIMSLQLTRRRKFGIVAVFLTGIL</sequence>
<evidence type="ECO:0000256" key="1">
    <source>
        <dbReference type="ARBA" id="ARBA00004141"/>
    </source>
</evidence>
<dbReference type="InterPro" id="IPR052337">
    <property type="entry name" value="SAT4-like"/>
</dbReference>
<protein>
    <recommendedName>
        <fullName evidence="7">Rhodopsin domain-containing protein</fullName>
    </recommendedName>
</protein>
<evidence type="ECO:0000313" key="8">
    <source>
        <dbReference type="EMBL" id="KAL1604785.1"/>
    </source>
</evidence>
<keyword evidence="4 6" id="KW-0472">Membrane</keyword>
<evidence type="ECO:0000256" key="3">
    <source>
        <dbReference type="ARBA" id="ARBA00022989"/>
    </source>
</evidence>
<comment type="similarity">
    <text evidence="5">Belongs to the SAT4 family.</text>
</comment>
<organism evidence="8 9">
    <name type="scientific">Paraconiothyrium brasiliense</name>
    <dbReference type="NCBI Taxonomy" id="300254"/>
    <lineage>
        <taxon>Eukaryota</taxon>
        <taxon>Fungi</taxon>
        <taxon>Dikarya</taxon>
        <taxon>Ascomycota</taxon>
        <taxon>Pezizomycotina</taxon>
        <taxon>Dothideomycetes</taxon>
        <taxon>Pleosporomycetidae</taxon>
        <taxon>Pleosporales</taxon>
        <taxon>Massarineae</taxon>
        <taxon>Didymosphaeriaceae</taxon>
        <taxon>Paraconiothyrium</taxon>
    </lineage>
</organism>
<comment type="subcellular location">
    <subcellularLocation>
        <location evidence="1">Membrane</location>
        <topology evidence="1">Multi-pass membrane protein</topology>
    </subcellularLocation>
</comment>
<name>A0ABR3RK37_9PLEO</name>
<dbReference type="EMBL" id="JAKJXO020000005">
    <property type="protein sequence ID" value="KAL1604785.1"/>
    <property type="molecule type" value="Genomic_DNA"/>
</dbReference>
<accession>A0ABR3RK37</accession>
<feature type="domain" description="Rhodopsin" evidence="7">
    <location>
        <begin position="51"/>
        <end position="232"/>
    </location>
</feature>
<comment type="caution">
    <text evidence="8">The sequence shown here is derived from an EMBL/GenBank/DDBJ whole genome shotgun (WGS) entry which is preliminary data.</text>
</comment>
<evidence type="ECO:0000256" key="6">
    <source>
        <dbReference type="SAM" id="Phobius"/>
    </source>
</evidence>
<keyword evidence="3 6" id="KW-1133">Transmembrane helix</keyword>
<evidence type="ECO:0000256" key="5">
    <source>
        <dbReference type="ARBA" id="ARBA00038359"/>
    </source>
</evidence>
<feature type="transmembrane region" description="Helical" evidence="6">
    <location>
        <begin position="148"/>
        <end position="168"/>
    </location>
</feature>
<gene>
    <name evidence="8" type="ORF">SLS60_004325</name>
</gene>
<dbReference type="Pfam" id="PF20684">
    <property type="entry name" value="Fung_rhodopsin"/>
    <property type="match status" value="1"/>
</dbReference>
<proteinExistence type="inferred from homology"/>
<dbReference type="Proteomes" id="UP001521785">
    <property type="component" value="Unassembled WGS sequence"/>
</dbReference>
<feature type="transmembrane region" description="Helical" evidence="6">
    <location>
        <begin position="188"/>
        <end position="212"/>
    </location>
</feature>
<evidence type="ECO:0000259" key="7">
    <source>
        <dbReference type="Pfam" id="PF20684"/>
    </source>
</evidence>
<dbReference type="InterPro" id="IPR049326">
    <property type="entry name" value="Rhodopsin_dom_fungi"/>
</dbReference>
<dbReference type="PANTHER" id="PTHR33048:SF158">
    <property type="entry name" value="MEMBRANE PROTEIN PTH11-LIKE, PUTATIVE-RELATED"/>
    <property type="match status" value="1"/>
</dbReference>
<evidence type="ECO:0000313" key="9">
    <source>
        <dbReference type="Proteomes" id="UP001521785"/>
    </source>
</evidence>
<reference evidence="8 9" key="1">
    <citation type="submission" date="2024-02" db="EMBL/GenBank/DDBJ databases">
        <title>De novo assembly and annotation of 12 fungi associated with fruit tree decline syndrome in Ontario, Canada.</title>
        <authorList>
            <person name="Sulman M."/>
            <person name="Ellouze W."/>
            <person name="Ilyukhin E."/>
        </authorList>
    </citation>
    <scope>NUCLEOTIDE SEQUENCE [LARGE SCALE GENOMIC DNA]</scope>
    <source>
        <strain evidence="8 9">M42-189</strain>
    </source>
</reference>
<keyword evidence="9" id="KW-1185">Reference proteome</keyword>
<evidence type="ECO:0000256" key="4">
    <source>
        <dbReference type="ARBA" id="ARBA00023136"/>
    </source>
</evidence>
<feature type="transmembrane region" description="Helical" evidence="6">
    <location>
        <begin position="112"/>
        <end position="136"/>
    </location>
</feature>
<keyword evidence="2 6" id="KW-0812">Transmembrane</keyword>
<feature type="transmembrane region" description="Helical" evidence="6">
    <location>
        <begin position="66"/>
        <end position="87"/>
    </location>
</feature>